<protein>
    <submittedName>
        <fullName evidence="1">BnaCnng61790D protein</fullName>
    </submittedName>
</protein>
<evidence type="ECO:0000313" key="1">
    <source>
        <dbReference type="EMBL" id="CDY69079.1"/>
    </source>
</evidence>
<reference evidence="1 2" key="1">
    <citation type="journal article" date="2014" name="Science">
        <title>Plant genetics. Early allopolyploid evolution in the post-Neolithic Brassica napus oilseed genome.</title>
        <authorList>
            <person name="Chalhoub B."/>
            <person name="Denoeud F."/>
            <person name="Liu S."/>
            <person name="Parkin I.A."/>
            <person name="Tang H."/>
            <person name="Wang X."/>
            <person name="Chiquet J."/>
            <person name="Belcram H."/>
            <person name="Tong C."/>
            <person name="Samans B."/>
            <person name="Correa M."/>
            <person name="Da Silva C."/>
            <person name="Just J."/>
            <person name="Falentin C."/>
            <person name="Koh C.S."/>
            <person name="Le Clainche I."/>
            <person name="Bernard M."/>
            <person name="Bento P."/>
            <person name="Noel B."/>
            <person name="Labadie K."/>
            <person name="Alberti A."/>
            <person name="Charles M."/>
            <person name="Arnaud D."/>
            <person name="Guo H."/>
            <person name="Daviaud C."/>
            <person name="Alamery S."/>
            <person name="Jabbari K."/>
            <person name="Zhao M."/>
            <person name="Edger P.P."/>
            <person name="Chelaifa H."/>
            <person name="Tack D."/>
            <person name="Lassalle G."/>
            <person name="Mestiri I."/>
            <person name="Schnel N."/>
            <person name="Le Paslier M.C."/>
            <person name="Fan G."/>
            <person name="Renault V."/>
            <person name="Bayer P.E."/>
            <person name="Golicz A.A."/>
            <person name="Manoli S."/>
            <person name="Lee T.H."/>
            <person name="Thi V.H."/>
            <person name="Chalabi S."/>
            <person name="Hu Q."/>
            <person name="Fan C."/>
            <person name="Tollenaere R."/>
            <person name="Lu Y."/>
            <person name="Battail C."/>
            <person name="Shen J."/>
            <person name="Sidebottom C.H."/>
            <person name="Wang X."/>
            <person name="Canaguier A."/>
            <person name="Chauveau A."/>
            <person name="Berard A."/>
            <person name="Deniot G."/>
            <person name="Guan M."/>
            <person name="Liu Z."/>
            <person name="Sun F."/>
            <person name="Lim Y.P."/>
            <person name="Lyons E."/>
            <person name="Town C.D."/>
            <person name="Bancroft I."/>
            <person name="Wang X."/>
            <person name="Meng J."/>
            <person name="Ma J."/>
            <person name="Pires J.C."/>
            <person name="King G.J."/>
            <person name="Brunel D."/>
            <person name="Delourme R."/>
            <person name="Renard M."/>
            <person name="Aury J.M."/>
            <person name="Adams K.L."/>
            <person name="Batley J."/>
            <person name="Snowdon R.J."/>
            <person name="Tost J."/>
            <person name="Edwards D."/>
            <person name="Zhou Y."/>
            <person name="Hua W."/>
            <person name="Sharpe A.G."/>
            <person name="Paterson A.H."/>
            <person name="Guan C."/>
            <person name="Wincker P."/>
        </authorList>
    </citation>
    <scope>NUCLEOTIDE SEQUENCE [LARGE SCALE GENOMIC DNA]</scope>
    <source>
        <strain evidence="2">cv. Darmor-bzh</strain>
    </source>
</reference>
<sequence length="43" mass="4829">MERPRLIPKGRCSPWIDLLFGDNIHTSSNNSKCSNNNLLLSSV</sequence>
<gene>
    <name evidence="1" type="primary">BnaCnng61790D</name>
    <name evidence="1" type="ORF">GSBRNA2T00083016001</name>
</gene>
<feature type="non-terminal residue" evidence="1">
    <location>
        <position position="43"/>
    </location>
</feature>
<dbReference type="Gramene" id="CDY69079">
    <property type="protein sequence ID" value="CDY69079"/>
    <property type="gene ID" value="GSBRNA2T00083016001"/>
</dbReference>
<accession>A0A078JQJ8</accession>
<name>A0A078JQJ8_BRANA</name>
<keyword evidence="2" id="KW-1185">Reference proteome</keyword>
<dbReference type="Proteomes" id="UP000028999">
    <property type="component" value="Unassembled WGS sequence"/>
</dbReference>
<evidence type="ECO:0000313" key="2">
    <source>
        <dbReference type="Proteomes" id="UP000028999"/>
    </source>
</evidence>
<proteinExistence type="predicted"/>
<dbReference type="AlphaFoldDB" id="A0A078JQJ8"/>
<organism evidence="1 2">
    <name type="scientific">Brassica napus</name>
    <name type="common">Rape</name>
    <dbReference type="NCBI Taxonomy" id="3708"/>
    <lineage>
        <taxon>Eukaryota</taxon>
        <taxon>Viridiplantae</taxon>
        <taxon>Streptophyta</taxon>
        <taxon>Embryophyta</taxon>
        <taxon>Tracheophyta</taxon>
        <taxon>Spermatophyta</taxon>
        <taxon>Magnoliopsida</taxon>
        <taxon>eudicotyledons</taxon>
        <taxon>Gunneridae</taxon>
        <taxon>Pentapetalae</taxon>
        <taxon>rosids</taxon>
        <taxon>malvids</taxon>
        <taxon>Brassicales</taxon>
        <taxon>Brassicaceae</taxon>
        <taxon>Brassiceae</taxon>
        <taxon>Brassica</taxon>
    </lineage>
</organism>
<dbReference type="EMBL" id="LK038605">
    <property type="protein sequence ID" value="CDY69079.1"/>
    <property type="molecule type" value="Genomic_DNA"/>
</dbReference>
<dbReference type="PaxDb" id="3708-A0A078JQJ8"/>